<dbReference type="AlphaFoldDB" id="A0A0E9X4G7"/>
<sequence length="82" mass="9260">MMGLNVHAVEYRQKCILELNSQQFISACICHSTTLEISISSRVALETAEVLLVELHAEHSHEILWEYSPASTAHAYGKEYNN</sequence>
<proteinExistence type="predicted"/>
<organism evidence="1">
    <name type="scientific">Anguilla anguilla</name>
    <name type="common">European freshwater eel</name>
    <name type="synonym">Muraena anguilla</name>
    <dbReference type="NCBI Taxonomy" id="7936"/>
    <lineage>
        <taxon>Eukaryota</taxon>
        <taxon>Metazoa</taxon>
        <taxon>Chordata</taxon>
        <taxon>Craniata</taxon>
        <taxon>Vertebrata</taxon>
        <taxon>Euteleostomi</taxon>
        <taxon>Actinopterygii</taxon>
        <taxon>Neopterygii</taxon>
        <taxon>Teleostei</taxon>
        <taxon>Anguilliformes</taxon>
        <taxon>Anguillidae</taxon>
        <taxon>Anguilla</taxon>
    </lineage>
</organism>
<reference evidence="1" key="2">
    <citation type="journal article" date="2015" name="Fish Shellfish Immunol.">
        <title>Early steps in the European eel (Anguilla anguilla)-Vibrio vulnificus interaction in the gills: Role of the RtxA13 toxin.</title>
        <authorList>
            <person name="Callol A."/>
            <person name="Pajuelo D."/>
            <person name="Ebbesson L."/>
            <person name="Teles M."/>
            <person name="MacKenzie S."/>
            <person name="Amaro C."/>
        </authorList>
    </citation>
    <scope>NUCLEOTIDE SEQUENCE</scope>
</reference>
<dbReference type="EMBL" id="GBXM01011822">
    <property type="protein sequence ID" value="JAH96755.1"/>
    <property type="molecule type" value="Transcribed_RNA"/>
</dbReference>
<reference evidence="1" key="1">
    <citation type="submission" date="2014-11" db="EMBL/GenBank/DDBJ databases">
        <authorList>
            <person name="Amaro Gonzalez C."/>
        </authorList>
    </citation>
    <scope>NUCLEOTIDE SEQUENCE</scope>
</reference>
<accession>A0A0E9X4G7</accession>
<name>A0A0E9X4G7_ANGAN</name>
<evidence type="ECO:0000313" key="1">
    <source>
        <dbReference type="EMBL" id="JAH96755.1"/>
    </source>
</evidence>
<protein>
    <submittedName>
        <fullName evidence="1">Uncharacterized protein</fullName>
    </submittedName>
</protein>